<reference evidence="12" key="2">
    <citation type="submission" date="2021-08" db="EMBL/GenBank/DDBJ databases">
        <authorList>
            <person name="Tani A."/>
            <person name="Ola A."/>
            <person name="Ogura Y."/>
            <person name="Katsura K."/>
            <person name="Hayashi T."/>
        </authorList>
    </citation>
    <scope>NUCLEOTIDE SEQUENCE</scope>
    <source>
        <strain evidence="12">DSM 19015</strain>
    </source>
</reference>
<sequence>MGHGHSHGGSLPAGTPAGRHKTRLAWALALTLAYMVAEVVGGLLTGSLALLADAAHMVTDAGGLALSLIAIHFAAKPPTPGKTFGYLRFEILAALANAVVLLLVTAYILYEAYRRFVDPPEILGWPMMLVAVIGLGVNLASMRILSGGTSDSLNLRSAYYEVFADMLGSLGVILAAIIVMTTGWRVADPIVGAAIGLFIVPRTWNLLNEAVHILLQGTPAHIDLGRVRSGIEAIPGVRRVYDLHVWTLTSGFDAMSAHVVVHDLAEAPSVVRAVRKIMKGDHAVEHVTIQVEDEALAREAPQLAV</sequence>
<evidence type="ECO:0000256" key="6">
    <source>
        <dbReference type="ARBA" id="ARBA00022989"/>
    </source>
</evidence>
<feature type="transmembrane region" description="Helical" evidence="9">
    <location>
        <begin position="87"/>
        <end position="110"/>
    </location>
</feature>
<keyword evidence="8 9" id="KW-0472">Membrane</keyword>
<dbReference type="InterPro" id="IPR027469">
    <property type="entry name" value="Cation_efflux_TMD_sf"/>
</dbReference>
<dbReference type="RefSeq" id="WP_238246635.1">
    <property type="nucleotide sequence ID" value="NZ_BPQP01000092.1"/>
</dbReference>
<evidence type="ECO:0000256" key="4">
    <source>
        <dbReference type="ARBA" id="ARBA00022692"/>
    </source>
</evidence>
<evidence type="ECO:0000256" key="9">
    <source>
        <dbReference type="SAM" id="Phobius"/>
    </source>
</evidence>
<keyword evidence="5" id="KW-0862">Zinc</keyword>
<dbReference type="SUPFAM" id="SSF160240">
    <property type="entry name" value="Cation efflux protein cytoplasmic domain-like"/>
    <property type="match status" value="1"/>
</dbReference>
<evidence type="ECO:0000259" key="10">
    <source>
        <dbReference type="Pfam" id="PF01545"/>
    </source>
</evidence>
<comment type="similarity">
    <text evidence="2">Belongs to the cation diffusion facilitator (CDF) transporter (TC 2.A.4) family. SLC30A subfamily.</text>
</comment>
<accession>A0ABQ4S7C4</accession>
<dbReference type="InterPro" id="IPR050681">
    <property type="entry name" value="CDF/SLC30A"/>
</dbReference>
<dbReference type="SUPFAM" id="SSF161111">
    <property type="entry name" value="Cation efflux protein transmembrane domain-like"/>
    <property type="match status" value="1"/>
</dbReference>
<dbReference type="InterPro" id="IPR002524">
    <property type="entry name" value="Cation_efflux"/>
</dbReference>
<keyword evidence="3" id="KW-0813">Transport</keyword>
<dbReference type="Pfam" id="PF16916">
    <property type="entry name" value="ZT_dimer"/>
    <property type="match status" value="1"/>
</dbReference>
<feature type="transmembrane region" description="Helical" evidence="9">
    <location>
        <begin position="57"/>
        <end position="75"/>
    </location>
</feature>
<dbReference type="NCBIfam" id="TIGR01297">
    <property type="entry name" value="CDF"/>
    <property type="match status" value="1"/>
</dbReference>
<keyword evidence="13" id="KW-1185">Reference proteome</keyword>
<dbReference type="PANTHER" id="PTHR11562">
    <property type="entry name" value="CATION EFFLUX PROTEIN/ ZINC TRANSPORTER"/>
    <property type="match status" value="1"/>
</dbReference>
<organism evidence="12 13">
    <name type="scientific">Methylobacterium iners</name>
    <dbReference type="NCBI Taxonomy" id="418707"/>
    <lineage>
        <taxon>Bacteria</taxon>
        <taxon>Pseudomonadati</taxon>
        <taxon>Pseudomonadota</taxon>
        <taxon>Alphaproteobacteria</taxon>
        <taxon>Hyphomicrobiales</taxon>
        <taxon>Methylobacteriaceae</taxon>
        <taxon>Methylobacterium</taxon>
    </lineage>
</organism>
<dbReference type="EMBL" id="BPQP01000092">
    <property type="protein sequence ID" value="GJD97575.1"/>
    <property type="molecule type" value="Genomic_DNA"/>
</dbReference>
<comment type="caution">
    <text evidence="12">The sequence shown here is derived from an EMBL/GenBank/DDBJ whole genome shotgun (WGS) entry which is preliminary data.</text>
</comment>
<dbReference type="InterPro" id="IPR058533">
    <property type="entry name" value="Cation_efflux_TM"/>
</dbReference>
<evidence type="ECO:0000256" key="3">
    <source>
        <dbReference type="ARBA" id="ARBA00022448"/>
    </source>
</evidence>
<gene>
    <name evidence="12" type="primary">czcD_2</name>
    <name evidence="12" type="ORF">OCOJLMKI_4807</name>
</gene>
<keyword evidence="5" id="KW-0864">Zinc transport</keyword>
<evidence type="ECO:0000313" key="12">
    <source>
        <dbReference type="EMBL" id="GJD97575.1"/>
    </source>
</evidence>
<keyword evidence="4 9" id="KW-0812">Transmembrane</keyword>
<proteinExistence type="inferred from homology"/>
<evidence type="ECO:0000256" key="8">
    <source>
        <dbReference type="ARBA" id="ARBA00023136"/>
    </source>
</evidence>
<feature type="transmembrane region" description="Helical" evidence="9">
    <location>
        <begin position="122"/>
        <end position="141"/>
    </location>
</feature>
<dbReference type="PANTHER" id="PTHR11562:SF17">
    <property type="entry name" value="RE54080P-RELATED"/>
    <property type="match status" value="1"/>
</dbReference>
<evidence type="ECO:0000256" key="7">
    <source>
        <dbReference type="ARBA" id="ARBA00023065"/>
    </source>
</evidence>
<dbReference type="Gene3D" id="1.20.1510.10">
    <property type="entry name" value="Cation efflux protein transmembrane domain"/>
    <property type="match status" value="1"/>
</dbReference>
<dbReference type="Pfam" id="PF01545">
    <property type="entry name" value="Cation_efflux"/>
    <property type="match status" value="1"/>
</dbReference>
<evidence type="ECO:0000256" key="5">
    <source>
        <dbReference type="ARBA" id="ARBA00022906"/>
    </source>
</evidence>
<feature type="domain" description="Cation efflux protein cytoplasmic" evidence="11">
    <location>
        <begin position="220"/>
        <end position="293"/>
    </location>
</feature>
<evidence type="ECO:0000313" key="13">
    <source>
        <dbReference type="Proteomes" id="UP001055125"/>
    </source>
</evidence>
<evidence type="ECO:0000256" key="1">
    <source>
        <dbReference type="ARBA" id="ARBA00004141"/>
    </source>
</evidence>
<evidence type="ECO:0000259" key="11">
    <source>
        <dbReference type="Pfam" id="PF16916"/>
    </source>
</evidence>
<evidence type="ECO:0000256" key="2">
    <source>
        <dbReference type="ARBA" id="ARBA00008873"/>
    </source>
</evidence>
<comment type="subcellular location">
    <subcellularLocation>
        <location evidence="1">Membrane</location>
        <topology evidence="1">Multi-pass membrane protein</topology>
    </subcellularLocation>
</comment>
<dbReference type="InterPro" id="IPR027470">
    <property type="entry name" value="Cation_efflux_CTD"/>
</dbReference>
<feature type="transmembrane region" description="Helical" evidence="9">
    <location>
        <begin position="24"/>
        <end position="51"/>
    </location>
</feature>
<name>A0ABQ4S7C4_9HYPH</name>
<dbReference type="Proteomes" id="UP001055125">
    <property type="component" value="Unassembled WGS sequence"/>
</dbReference>
<keyword evidence="7" id="KW-0406">Ion transport</keyword>
<reference evidence="12" key="1">
    <citation type="journal article" date="2021" name="Front. Microbiol.">
        <title>Comprehensive Comparative Genomics and Phenotyping of Methylobacterium Species.</title>
        <authorList>
            <person name="Alessa O."/>
            <person name="Ogura Y."/>
            <person name="Fujitani Y."/>
            <person name="Takami H."/>
            <person name="Hayashi T."/>
            <person name="Sahin N."/>
            <person name="Tani A."/>
        </authorList>
    </citation>
    <scope>NUCLEOTIDE SEQUENCE</scope>
    <source>
        <strain evidence="12">DSM 19015</strain>
    </source>
</reference>
<protein>
    <submittedName>
        <fullName evidence="12">Cadmium, cobalt and zinc/H(+)-K(+) antiporter</fullName>
    </submittedName>
</protein>
<feature type="transmembrane region" description="Helical" evidence="9">
    <location>
        <begin position="162"/>
        <end position="184"/>
    </location>
</feature>
<feature type="domain" description="Cation efflux protein transmembrane" evidence="10">
    <location>
        <begin position="27"/>
        <end position="215"/>
    </location>
</feature>
<dbReference type="InterPro" id="IPR036837">
    <property type="entry name" value="Cation_efflux_CTD_sf"/>
</dbReference>
<keyword evidence="6 9" id="KW-1133">Transmembrane helix</keyword>